<dbReference type="RefSeq" id="XP_644656.1">
    <property type="nucleotide sequence ID" value="XM_639564.1"/>
</dbReference>
<dbReference type="SMR" id="Q557H9"/>
<feature type="coiled-coil region" evidence="1">
    <location>
        <begin position="163"/>
        <end position="190"/>
    </location>
</feature>
<organism evidence="4 5">
    <name type="scientific">Dictyostelium discoideum</name>
    <name type="common">Social amoeba</name>
    <dbReference type="NCBI Taxonomy" id="44689"/>
    <lineage>
        <taxon>Eukaryota</taxon>
        <taxon>Amoebozoa</taxon>
        <taxon>Evosea</taxon>
        <taxon>Eumycetozoa</taxon>
        <taxon>Dictyostelia</taxon>
        <taxon>Dictyosteliales</taxon>
        <taxon>Dictyosteliaceae</taxon>
        <taxon>Dictyostelium</taxon>
    </lineage>
</organism>
<accession>Q557H9</accession>
<dbReference type="EMBL" id="AAFI02000010">
    <property type="protein sequence ID" value="EAL70729.1"/>
    <property type="molecule type" value="Genomic_DNA"/>
</dbReference>
<keyword evidence="1" id="KW-0175">Coiled coil</keyword>
<dbReference type="OMA" id="EKKPSRH"/>
<keyword evidence="5" id="KW-1185">Reference proteome</keyword>
<dbReference type="eggNOG" id="ENOG502SD2J">
    <property type="taxonomic scope" value="Eukaryota"/>
</dbReference>
<dbReference type="RefSeq" id="XP_644595.1">
    <property type="nucleotide sequence ID" value="XM_639503.1"/>
</dbReference>
<dbReference type="GeneID" id="8618959"/>
<feature type="compositionally biased region" description="Acidic residues" evidence="2">
    <location>
        <begin position="53"/>
        <end position="67"/>
    </location>
</feature>
<dbReference type="EMBL" id="AAFI02000010">
    <property type="protein sequence ID" value="EAL70662.1"/>
    <property type="molecule type" value="Genomic_DNA"/>
</dbReference>
<proteinExistence type="predicted"/>
<dbReference type="HOGENOM" id="CLU_840509_0_0_1"/>
<evidence type="ECO:0000313" key="4">
    <source>
        <dbReference type="EMBL" id="EAL70729.1"/>
    </source>
</evidence>
<dbReference type="KEGG" id="ddi:DDB_G0273415"/>
<protein>
    <recommendedName>
        <fullName evidence="6">INO80 complex subunit B-like conserved region domain-containing protein</fullName>
    </recommendedName>
</protein>
<dbReference type="KEGG" id="ddi:DDB_G0273549"/>
<feature type="compositionally biased region" description="Acidic residues" evidence="2">
    <location>
        <begin position="87"/>
        <end position="121"/>
    </location>
</feature>
<evidence type="ECO:0000256" key="2">
    <source>
        <dbReference type="SAM" id="MobiDB-lite"/>
    </source>
</evidence>
<dbReference type="GO" id="GO:0006338">
    <property type="term" value="P:chromatin remodeling"/>
    <property type="evidence" value="ECO:0007669"/>
    <property type="project" value="InterPro"/>
</dbReference>
<dbReference type="dictyBase" id="DDB_G0273549"/>
<dbReference type="dictyBase" id="DDB_G0273415"/>
<comment type="caution">
    <text evidence="4">The sequence shown here is derived from an EMBL/GenBank/DDBJ whole genome shotgun (WGS) entry which is preliminary data.</text>
</comment>
<gene>
    <name evidence="3" type="ORF">DDB_G0273415</name>
    <name evidence="4" type="ORF">DDB_G0273549</name>
</gene>
<dbReference type="GO" id="GO:0031011">
    <property type="term" value="C:Ino80 complex"/>
    <property type="evidence" value="ECO:0000318"/>
    <property type="project" value="GO_Central"/>
</dbReference>
<sequence>MKPIKNNKFSDDELSSSSSSSDFGSDDEPINVNNNNNKINNKKGGKNSNYNEPMEEDEDDEELDIGDENSTSNNNNNSGGKNKNKNEDEDEEFNEDEDEEFNEEEEDLEDEEDDEEDEEIEGNNKNNNNNLIGTSRQKDMKRGSGGGLNQKLLAPIPQEVKKIKVLTDEMKQKKSEIALYRRNKKIEEDEASMRDVVNQLFYRKAATKETSAEDEKKPSRHDLFLKQINGKTVCYKDDSDNGKTLSYPIGHPMIEQIEKDKEISKNTATATATTTTTTTVKINTPIKCSVLNCNNIKRYNCPKNNLPVCTYECWQKVMNTPVTTTTATNLQ</sequence>
<dbReference type="InterPro" id="IPR029523">
    <property type="entry name" value="INO80B/Ies2"/>
</dbReference>
<dbReference type="AlphaFoldDB" id="Q557H9"/>
<dbReference type="Proteomes" id="UP000002195">
    <property type="component" value="Unassembled WGS sequence"/>
</dbReference>
<evidence type="ECO:0000256" key="1">
    <source>
        <dbReference type="SAM" id="Coils"/>
    </source>
</evidence>
<reference evidence="4" key="3">
    <citation type="submission" date="2009-08" db="EMBL/GenBank/DDBJ databases">
        <authorList>
            <consortium name="The Dictyostelium discoideum Sequencing Consortium"/>
            <person name="Eichinger L."/>
            <person name="Pachebat J.A."/>
            <person name="Gloeckner G."/>
            <person name="Rajandream M.-A."/>
            <person name="Sucgang R."/>
            <person name="Song J."/>
            <person name="Cox E.C."/>
            <person name="Tunggal B."/>
            <person name="Szafranski K."/>
            <person name="Konfortov B.A."/>
            <person name="Farbrother P."/>
            <person name="Bankier A.T."/>
            <person name="Lehmann R."/>
            <person name="Hamlin N."/>
            <person name="Xu Q."/>
            <person name="Davies R."/>
            <person name="Gaudet P."/>
            <person name="Fey P."/>
            <person name="Pilcher K."/>
            <person name="Chen G."/>
            <person name="Saunders D."/>
            <person name="Sodergren E."/>
            <person name="Davis P."/>
            <person name="Nie X."/>
            <person name="Kerhornou A."/>
            <person name="Hemphill L."/>
            <person name="Bason N."/>
            <person name="Berriman M."/>
            <person name="Desany B."/>
            <person name="Churcher C."/>
            <person name="Cooper J."/>
            <person name="van Driessche N."/>
            <person name="Cronin A."/>
            <person name="Goodhead I."/>
            <person name="Muzny D."/>
            <person name="Hall N."/>
            <person name="Harper D."/>
            <person name="Lindsay R."/>
            <person name="Hauser H."/>
            <person name="James K."/>
            <person name="Quiles M."/>
            <person name="Buchrieser C."/>
            <person name="Wardroper A."/>
            <person name="Thangavelu M."/>
            <person name="Johnson D."/>
            <person name="Knights A."/>
            <person name="Loulseged H."/>
            <person name="Mungall K."/>
            <person name="Price C."/>
            <person name="Ma J."/>
            <person name="Quail M."/>
            <person name="Hernandez J."/>
            <person name="Rabbinowitsch E."/>
            <person name="Steffen D."/>
            <person name="Sanders M."/>
            <person name="Weinstock G."/>
            <person name="Sharp S."/>
            <person name="Just E."/>
            <person name="Shaulsky G."/>
            <person name="Simmonds M."/>
            <person name="Tivey A."/>
            <person name="White B."/>
            <person name="Walker D."/>
            <person name="Woodward J."/>
            <person name="Winckler T."/>
            <person name="Schleicher M."/>
            <person name="Rosenthal A."/>
            <person name="Rivero F."/>
            <person name="Chisholm R.L."/>
            <person name="Gibbs R."/>
            <person name="Loomis W.F."/>
            <person name="Platzer M."/>
            <person name="Kay R.R."/>
            <person name="Williams J."/>
            <person name="Dear P.H."/>
            <person name="Noegel A.A."/>
            <person name="Barrell B."/>
            <person name="Kuspa A."/>
        </authorList>
    </citation>
    <scope>NUCLEOTIDE SEQUENCE</scope>
    <source>
        <strain evidence="4">AX4</strain>
    </source>
</reference>
<feature type="region of interest" description="Disordered" evidence="2">
    <location>
        <begin position="1"/>
        <end position="151"/>
    </location>
</feature>
<feature type="compositionally biased region" description="Low complexity" evidence="2">
    <location>
        <begin position="123"/>
        <end position="135"/>
    </location>
</feature>
<dbReference type="GeneID" id="8619018"/>
<accession>Q86KJ3</accession>
<evidence type="ECO:0000313" key="5">
    <source>
        <dbReference type="Proteomes" id="UP000002195"/>
    </source>
</evidence>
<evidence type="ECO:0008006" key="6">
    <source>
        <dbReference type="Google" id="ProtNLM"/>
    </source>
</evidence>
<dbReference type="STRING" id="44689.Q557H9"/>
<evidence type="ECO:0000313" key="3">
    <source>
        <dbReference type="EMBL" id="EAL70662.1"/>
    </source>
</evidence>
<dbReference type="CDD" id="cd23021">
    <property type="entry name" value="zf-HIT_IN80B"/>
    <property type="match status" value="1"/>
</dbReference>
<reference evidence="4 5" key="1">
    <citation type="journal article" date="2002" name="Nature">
        <title>Sequence and analysis of chromosome 2 of Dictyostelium discoideum.</title>
        <authorList>
            <consortium name="Dictyostelium Genome Sequencing Consortium"/>
            <person name="Glockner G."/>
            <person name="Eichinger L."/>
            <person name="Szafranski K."/>
            <person name="Pachebat J.A."/>
            <person name="Bankier A.T."/>
            <person name="Dear P.H."/>
            <person name="Lehmann R."/>
            <person name="Baumgart C."/>
            <person name="Parra G."/>
            <person name="Abril J.F."/>
            <person name="Guigo R."/>
            <person name="Kumpf K."/>
            <person name="Tunggal B."/>
            <person name="Cox E."/>
            <person name="Quail M.A."/>
            <person name="Platzer M."/>
            <person name="Rosenthal A."/>
            <person name="Noegel A.A."/>
        </authorList>
    </citation>
    <scope>NUCLEOTIDE SEQUENCE [LARGE SCALE GENOMIC DNA]</scope>
    <source>
        <strain evidence="4 5">AX4</strain>
    </source>
</reference>
<dbReference type="PANTHER" id="PTHR21561:SF12">
    <property type="entry name" value="INO80 COMPLEX SUBUNIT B"/>
    <property type="match status" value="1"/>
</dbReference>
<reference evidence="4 5" key="2">
    <citation type="journal article" date="2005" name="Nature">
        <title>The genome of the social amoeba Dictyostelium discoideum.</title>
        <authorList>
            <consortium name="The Dictyostelium discoideum Sequencing Consortium"/>
            <person name="Eichinger L."/>
            <person name="Pachebat J.A."/>
            <person name="Glockner G."/>
            <person name="Rajandream M.A."/>
            <person name="Sucgang R."/>
            <person name="Berriman M."/>
            <person name="Song J."/>
            <person name="Olsen R."/>
            <person name="Szafranski K."/>
            <person name="Xu Q."/>
            <person name="Tunggal B."/>
            <person name="Kummerfeld S."/>
            <person name="Madera M."/>
            <person name="Konfortov B.A."/>
            <person name="Rivero F."/>
            <person name="Bankier A.T."/>
            <person name="Lehmann R."/>
            <person name="Hamlin N."/>
            <person name="Davies R."/>
            <person name="Gaudet P."/>
            <person name="Fey P."/>
            <person name="Pilcher K."/>
            <person name="Chen G."/>
            <person name="Saunders D."/>
            <person name="Sodergren E."/>
            <person name="Davis P."/>
            <person name="Kerhornou A."/>
            <person name="Nie X."/>
            <person name="Hall N."/>
            <person name="Anjard C."/>
            <person name="Hemphill L."/>
            <person name="Bason N."/>
            <person name="Farbrother P."/>
            <person name="Desany B."/>
            <person name="Just E."/>
            <person name="Morio T."/>
            <person name="Rost R."/>
            <person name="Churcher C."/>
            <person name="Cooper J."/>
            <person name="Haydock S."/>
            <person name="van Driessche N."/>
            <person name="Cronin A."/>
            <person name="Goodhead I."/>
            <person name="Muzny D."/>
            <person name="Mourier T."/>
            <person name="Pain A."/>
            <person name="Lu M."/>
            <person name="Harper D."/>
            <person name="Lindsay R."/>
            <person name="Hauser H."/>
            <person name="James K."/>
            <person name="Quiles M."/>
            <person name="Madan Babu M."/>
            <person name="Saito T."/>
            <person name="Buchrieser C."/>
            <person name="Wardroper A."/>
            <person name="Felder M."/>
            <person name="Thangavelu M."/>
            <person name="Johnson D."/>
            <person name="Knights A."/>
            <person name="Loulseged H."/>
            <person name="Mungall K."/>
            <person name="Oliver K."/>
            <person name="Price C."/>
            <person name="Quail M.A."/>
            <person name="Urushihara H."/>
            <person name="Hernandez J."/>
            <person name="Rabbinowitsch E."/>
            <person name="Steffen D."/>
            <person name="Sanders M."/>
            <person name="Ma J."/>
            <person name="Kohara Y."/>
            <person name="Sharp S."/>
            <person name="Simmonds M."/>
            <person name="Spiegler S."/>
            <person name="Tivey A."/>
            <person name="Sugano S."/>
            <person name="White B."/>
            <person name="Walker D."/>
            <person name="Woodward J."/>
            <person name="Winckler T."/>
            <person name="Tanaka Y."/>
            <person name="Shaulsky G."/>
            <person name="Schleicher M."/>
            <person name="Weinstock G."/>
            <person name="Rosenthal A."/>
            <person name="Cox E.C."/>
            <person name="Chisholm R.L."/>
            <person name="Gibbs R."/>
            <person name="Loomis W.F."/>
            <person name="Platzer M."/>
            <person name="Kay R.R."/>
            <person name="Williams J."/>
            <person name="Dear P.H."/>
            <person name="Noegel A.A."/>
            <person name="Barrell B."/>
            <person name="Kuspa A."/>
        </authorList>
    </citation>
    <scope>NUCLEOTIDE SEQUENCE [LARGE SCALE GENOMIC DNA]</scope>
    <source>
        <strain evidence="4 5">AX4</strain>
    </source>
</reference>
<dbReference type="VEuPathDB" id="AmoebaDB:DDB_G0273415"/>
<dbReference type="PANTHER" id="PTHR21561">
    <property type="entry name" value="INO80 COMPLEX SUBUNIT B"/>
    <property type="match status" value="1"/>
</dbReference>
<feature type="compositionally biased region" description="Low complexity" evidence="2">
    <location>
        <begin position="68"/>
        <end position="81"/>
    </location>
</feature>
<dbReference type="FunCoup" id="Q557H9">
    <property type="interactions" value="1"/>
</dbReference>
<name>Q557H9_DICDI</name>
<dbReference type="PaxDb" id="44689-DDB0168190"/>